<evidence type="ECO:0000256" key="9">
    <source>
        <dbReference type="ARBA" id="ARBA00038592"/>
    </source>
</evidence>
<evidence type="ECO:0000256" key="7">
    <source>
        <dbReference type="ARBA" id="ARBA00023125"/>
    </source>
</evidence>
<gene>
    <name evidence="10" type="primary">cas1</name>
    <name evidence="11" type="ORF">DQK91_21355</name>
</gene>
<protein>
    <recommendedName>
        <fullName evidence="10">CRISPR-associated endonuclease Cas1</fullName>
        <ecNumber evidence="10">3.1.-.-</ecNumber>
    </recommendedName>
</protein>
<proteinExistence type="inferred from homology"/>
<dbReference type="RefSeq" id="WP_144307443.1">
    <property type="nucleotide sequence ID" value="NZ_QMIF01000026.1"/>
</dbReference>
<evidence type="ECO:0000256" key="4">
    <source>
        <dbReference type="ARBA" id="ARBA00022801"/>
    </source>
</evidence>
<feature type="binding site" evidence="10">
    <location>
        <position position="166"/>
    </location>
    <ligand>
        <name>Mn(2+)</name>
        <dbReference type="ChEBI" id="CHEBI:29035"/>
    </ligand>
</feature>
<dbReference type="Gene3D" id="1.20.120.920">
    <property type="entry name" value="CRISPR-associated endonuclease Cas1, C-terminal domain"/>
    <property type="match status" value="1"/>
</dbReference>
<reference evidence="11 12" key="1">
    <citation type="submission" date="2018-06" db="EMBL/GenBank/DDBJ databases">
        <title>Complete genome of Desulfovibrio marinus P48SEP.</title>
        <authorList>
            <person name="Crispim J.S."/>
            <person name="Vidigal P.M.P."/>
            <person name="Silva L.C.F."/>
            <person name="Araujo L.C."/>
            <person name="Laguardia C.N."/>
            <person name="Dias R.S."/>
            <person name="Sousa M.P."/>
            <person name="Paula S.O."/>
            <person name="Silva C."/>
        </authorList>
    </citation>
    <scope>NUCLEOTIDE SEQUENCE [LARGE SCALE GENOMIC DNA]</scope>
    <source>
        <strain evidence="11 12">P48SEP</strain>
    </source>
</reference>
<dbReference type="GO" id="GO:0051607">
    <property type="term" value="P:defense response to virus"/>
    <property type="evidence" value="ECO:0007669"/>
    <property type="project" value="UniProtKB-UniRule"/>
</dbReference>
<evidence type="ECO:0000256" key="2">
    <source>
        <dbReference type="ARBA" id="ARBA00022723"/>
    </source>
</evidence>
<evidence type="ECO:0000256" key="6">
    <source>
        <dbReference type="ARBA" id="ARBA00023118"/>
    </source>
</evidence>
<keyword evidence="1 10" id="KW-0540">Nuclease</keyword>
<dbReference type="GO" id="GO:0043571">
    <property type="term" value="P:maintenance of CRISPR repeat elements"/>
    <property type="evidence" value="ECO:0007669"/>
    <property type="project" value="UniProtKB-UniRule"/>
</dbReference>
<dbReference type="GO" id="GO:0003677">
    <property type="term" value="F:DNA binding"/>
    <property type="evidence" value="ECO:0007669"/>
    <property type="project" value="UniProtKB-KW"/>
</dbReference>
<dbReference type="EC" id="3.1.-.-" evidence="10"/>
<dbReference type="Pfam" id="PF01867">
    <property type="entry name" value="Cas_Cas1"/>
    <property type="match status" value="1"/>
</dbReference>
<dbReference type="InterPro" id="IPR050646">
    <property type="entry name" value="Cas1"/>
</dbReference>
<keyword evidence="6 10" id="KW-0051">Antiviral defense</keyword>
<keyword evidence="7 10" id="KW-0238">DNA-binding</keyword>
<keyword evidence="5 10" id="KW-0460">Magnesium</keyword>
<evidence type="ECO:0000313" key="12">
    <source>
        <dbReference type="Proteomes" id="UP000434052"/>
    </source>
</evidence>
<dbReference type="Proteomes" id="UP000434052">
    <property type="component" value="Unassembled WGS sequence"/>
</dbReference>
<dbReference type="OrthoDB" id="9803119at2"/>
<dbReference type="PANTHER" id="PTHR34353:SF2">
    <property type="entry name" value="CRISPR-ASSOCIATED ENDONUCLEASE CAS1 1"/>
    <property type="match status" value="1"/>
</dbReference>
<organism evidence="11 12">
    <name type="scientific">Oceanidesulfovibrio marinus</name>
    <dbReference type="NCBI Taxonomy" id="370038"/>
    <lineage>
        <taxon>Bacteria</taxon>
        <taxon>Pseudomonadati</taxon>
        <taxon>Thermodesulfobacteriota</taxon>
        <taxon>Desulfovibrionia</taxon>
        <taxon>Desulfovibrionales</taxon>
        <taxon>Desulfovibrionaceae</taxon>
        <taxon>Oceanidesulfovibrio</taxon>
    </lineage>
</organism>
<comment type="cofactor">
    <cofactor evidence="10">
        <name>Mg(2+)</name>
        <dbReference type="ChEBI" id="CHEBI:18420"/>
    </cofactor>
    <cofactor evidence="10">
        <name>Mn(2+)</name>
        <dbReference type="ChEBI" id="CHEBI:29035"/>
    </cofactor>
</comment>
<dbReference type="InterPro" id="IPR042206">
    <property type="entry name" value="CRISPR-assoc_Cas1_C"/>
</dbReference>
<evidence type="ECO:0000313" key="11">
    <source>
        <dbReference type="EMBL" id="TVM30252.1"/>
    </source>
</evidence>
<dbReference type="EMBL" id="QMIF01000026">
    <property type="protein sequence ID" value="TVM30252.1"/>
    <property type="molecule type" value="Genomic_DNA"/>
</dbReference>
<dbReference type="NCBIfam" id="TIGR03640">
    <property type="entry name" value="cas1_DVULG"/>
    <property type="match status" value="1"/>
</dbReference>
<name>A0A6P1Z9Z2_9BACT</name>
<evidence type="ECO:0000256" key="8">
    <source>
        <dbReference type="ARBA" id="ARBA00023211"/>
    </source>
</evidence>
<comment type="similarity">
    <text evidence="10">Belongs to the CRISPR-associated endonuclease Cas1 family.</text>
</comment>
<dbReference type="InterPro" id="IPR002729">
    <property type="entry name" value="CRISPR-assoc_Cas1"/>
</dbReference>
<dbReference type="Gene3D" id="3.100.10.20">
    <property type="entry name" value="CRISPR-associated endonuclease Cas1, N-terminal domain"/>
    <property type="match status" value="1"/>
</dbReference>
<evidence type="ECO:0000256" key="1">
    <source>
        <dbReference type="ARBA" id="ARBA00022722"/>
    </source>
</evidence>
<sequence>MRKLLNTLYVTRQDSYLAKDGEALCVRAEKKTLLRLPLIGLEGVVCFGVVNASPALLHACAESDITVSFLSENGRYLASVRGPTSGNVLLRREQFRRADSSEARTALARFMVHGKLVNTRAVLRRALRDHEHELDAEALHGAILGINSALDHADAAADDEILRGVEGDAARIYFGVFDQLVLRREEFPFNGRNRRPPRDAVNCLLSFLYTLLLHDVRSALETVGLDPQVGYLHRDRPGRPSLALDMMEELRPWLADRMALTLINRRNVKPTDFKTDGAGGVTLADDARKEVLTAWQKRKQEEVQHPFLEERIPIGLVPYTQAMLLARHLRGELDGYPPFIWR</sequence>
<dbReference type="PANTHER" id="PTHR34353">
    <property type="entry name" value="CRISPR-ASSOCIATED ENDONUCLEASE CAS1 1"/>
    <property type="match status" value="1"/>
</dbReference>
<comment type="function">
    <text evidence="10">CRISPR (clustered regularly interspaced short palindromic repeat), is an adaptive immune system that provides protection against mobile genetic elements (viruses, transposable elements and conjugative plasmids). CRISPR clusters contain spacers, sequences complementary to antecedent mobile elements, and target invading nucleic acids. CRISPR clusters are transcribed and processed into CRISPR RNA (crRNA). Acts as a dsDNA endonuclease. Involved in the integration of spacer DNA into the CRISPR cassette.</text>
</comment>
<dbReference type="InterPro" id="IPR019856">
    <property type="entry name" value="CRISPR-assoc_Cas1_DVULG"/>
</dbReference>
<dbReference type="GO" id="GO:0004520">
    <property type="term" value="F:DNA endonuclease activity"/>
    <property type="evidence" value="ECO:0007669"/>
    <property type="project" value="InterPro"/>
</dbReference>
<feature type="binding site" evidence="10">
    <location>
        <position position="233"/>
    </location>
    <ligand>
        <name>Mn(2+)</name>
        <dbReference type="ChEBI" id="CHEBI:29035"/>
    </ligand>
</feature>
<evidence type="ECO:0000256" key="5">
    <source>
        <dbReference type="ARBA" id="ARBA00022842"/>
    </source>
</evidence>
<dbReference type="HAMAP" id="MF_01470">
    <property type="entry name" value="Cas1"/>
    <property type="match status" value="1"/>
</dbReference>
<dbReference type="AlphaFoldDB" id="A0A6P1Z9Z2"/>
<keyword evidence="4 10" id="KW-0378">Hydrolase</keyword>
<dbReference type="GO" id="GO:0016787">
    <property type="term" value="F:hydrolase activity"/>
    <property type="evidence" value="ECO:0007669"/>
    <property type="project" value="UniProtKB-KW"/>
</dbReference>
<keyword evidence="3 10" id="KW-0255">Endonuclease</keyword>
<keyword evidence="8 10" id="KW-0464">Manganese</keyword>
<dbReference type="NCBIfam" id="TIGR00287">
    <property type="entry name" value="cas1"/>
    <property type="match status" value="1"/>
</dbReference>
<accession>A0A6P1Z9Z2</accession>
<comment type="caution">
    <text evidence="11">The sequence shown here is derived from an EMBL/GenBank/DDBJ whole genome shotgun (WGS) entry which is preliminary data.</text>
</comment>
<dbReference type="InterPro" id="IPR042211">
    <property type="entry name" value="CRISPR-assoc_Cas1_N"/>
</dbReference>
<dbReference type="GO" id="GO:0046872">
    <property type="term" value="F:metal ion binding"/>
    <property type="evidence" value="ECO:0007669"/>
    <property type="project" value="UniProtKB-UniRule"/>
</dbReference>
<evidence type="ECO:0000256" key="3">
    <source>
        <dbReference type="ARBA" id="ARBA00022759"/>
    </source>
</evidence>
<comment type="subunit">
    <text evidence="9 10">Homodimer, forms a heterotetramer with a Cas2 homodimer.</text>
</comment>
<evidence type="ECO:0000256" key="10">
    <source>
        <dbReference type="HAMAP-Rule" id="MF_01470"/>
    </source>
</evidence>
<keyword evidence="2 10" id="KW-0479">Metal-binding</keyword>
<feature type="binding site" evidence="10">
    <location>
        <position position="248"/>
    </location>
    <ligand>
        <name>Mn(2+)</name>
        <dbReference type="ChEBI" id="CHEBI:29035"/>
    </ligand>
</feature>